<dbReference type="EMBL" id="DTLI01000115">
    <property type="protein sequence ID" value="HHS52090.1"/>
    <property type="molecule type" value="Genomic_DNA"/>
</dbReference>
<dbReference type="InterPro" id="IPR025529">
    <property type="entry name" value="DUF4416"/>
</dbReference>
<reference evidence="1" key="1">
    <citation type="journal article" date="2020" name="mSystems">
        <title>Genome- and Community-Level Interaction Insights into Carbon Utilization and Element Cycling Functions of Hydrothermarchaeota in Hydrothermal Sediment.</title>
        <authorList>
            <person name="Zhou Z."/>
            <person name="Liu Y."/>
            <person name="Xu W."/>
            <person name="Pan J."/>
            <person name="Luo Z.H."/>
            <person name="Li M."/>
        </authorList>
    </citation>
    <scope>NUCLEOTIDE SEQUENCE [LARGE SCALE GENOMIC DNA]</scope>
    <source>
        <strain evidence="1">SpSt-876</strain>
    </source>
</reference>
<gene>
    <name evidence="1" type="ORF">ENW73_04395</name>
</gene>
<dbReference type="Pfam" id="PF14385">
    <property type="entry name" value="DUF4416"/>
    <property type="match status" value="1"/>
</dbReference>
<evidence type="ECO:0000313" key="1">
    <source>
        <dbReference type="EMBL" id="HHS52090.1"/>
    </source>
</evidence>
<comment type="caution">
    <text evidence="1">The sequence shown here is derived from an EMBL/GenBank/DDBJ whole genome shotgun (WGS) entry which is preliminary data.</text>
</comment>
<sequence>MTEIKLPPPGCLIIGIIAQPALNESDVLREVEPFLEKAFGPIQHKSPIIDFDFTDYYEVEMGKNLLRLWLSFANLVSPENLLAIKLQTMEIEKKFRDANGRRRINLDPGILTLCNLCLATTKNYYHRIYLGKGIYAEVTLVYRHKNFETLAWTYPDYRTPLALSFFQLVRDSLLATLGKE</sequence>
<dbReference type="AlphaFoldDB" id="A0A7C6A8T8"/>
<proteinExistence type="predicted"/>
<name>A0A7C6A8T8_UNCW3</name>
<protein>
    <submittedName>
        <fullName evidence="1">DUF4416 family protein</fullName>
    </submittedName>
</protein>
<accession>A0A7C6A8T8</accession>
<organism evidence="1">
    <name type="scientific">candidate division WOR-3 bacterium</name>
    <dbReference type="NCBI Taxonomy" id="2052148"/>
    <lineage>
        <taxon>Bacteria</taxon>
        <taxon>Bacteria division WOR-3</taxon>
    </lineage>
</organism>